<feature type="domain" description="Gcp-like" evidence="1">
    <location>
        <begin position="34"/>
        <end position="143"/>
    </location>
</feature>
<dbReference type="SUPFAM" id="SSF53067">
    <property type="entry name" value="Actin-like ATPase domain"/>
    <property type="match status" value="2"/>
</dbReference>
<keyword evidence="3" id="KW-1185">Reference proteome</keyword>
<name>A0A4R6WS94_9SPHI</name>
<reference evidence="2 3" key="1">
    <citation type="submission" date="2019-03" db="EMBL/GenBank/DDBJ databases">
        <title>Genomic Encyclopedia of Archaeal and Bacterial Type Strains, Phase II (KMG-II): from individual species to whole genera.</title>
        <authorList>
            <person name="Goeker M."/>
        </authorList>
    </citation>
    <scope>NUCLEOTIDE SEQUENCE [LARGE SCALE GENOMIC DNA]</scope>
    <source>
        <strain evidence="2 3">DSM 28353</strain>
    </source>
</reference>
<dbReference type="PANTHER" id="PTHR11735">
    <property type="entry name" value="TRNA N6-ADENOSINE THREONYLCARBAMOYLTRANSFERASE"/>
    <property type="match status" value="1"/>
</dbReference>
<dbReference type="Gene3D" id="3.30.420.40">
    <property type="match status" value="2"/>
</dbReference>
<evidence type="ECO:0000313" key="2">
    <source>
        <dbReference type="EMBL" id="TDQ82878.1"/>
    </source>
</evidence>
<dbReference type="OrthoDB" id="9784166at2"/>
<organism evidence="2 3">
    <name type="scientific">Sphingobacterium yanglingense</name>
    <dbReference type="NCBI Taxonomy" id="1437280"/>
    <lineage>
        <taxon>Bacteria</taxon>
        <taxon>Pseudomonadati</taxon>
        <taxon>Bacteroidota</taxon>
        <taxon>Sphingobacteriia</taxon>
        <taxon>Sphingobacteriales</taxon>
        <taxon>Sphingobacteriaceae</taxon>
        <taxon>Sphingobacterium</taxon>
    </lineage>
</organism>
<dbReference type="EMBL" id="SNYV01000001">
    <property type="protein sequence ID" value="TDQ82878.1"/>
    <property type="molecule type" value="Genomic_DNA"/>
</dbReference>
<dbReference type="CDD" id="cd24032">
    <property type="entry name" value="ASKHA_NBD_TsaB"/>
    <property type="match status" value="1"/>
</dbReference>
<dbReference type="RefSeq" id="WP_133582527.1">
    <property type="nucleotide sequence ID" value="NZ_SNYV01000001.1"/>
</dbReference>
<dbReference type="NCBIfam" id="TIGR03725">
    <property type="entry name" value="T6A_YeaZ"/>
    <property type="match status" value="1"/>
</dbReference>
<accession>A0A4R6WS94</accession>
<protein>
    <submittedName>
        <fullName evidence="2">tRNA threonylcarbamoyladenosine biosynthesis protein TsaB</fullName>
    </submittedName>
</protein>
<proteinExistence type="predicted"/>
<dbReference type="Pfam" id="PF00814">
    <property type="entry name" value="TsaD"/>
    <property type="match status" value="1"/>
</dbReference>
<gene>
    <name evidence="2" type="ORF">CLV99_0100</name>
</gene>
<dbReference type="AlphaFoldDB" id="A0A4R6WS94"/>
<evidence type="ECO:0000313" key="3">
    <source>
        <dbReference type="Proteomes" id="UP000295292"/>
    </source>
</evidence>
<dbReference type="GO" id="GO:0005829">
    <property type="term" value="C:cytosol"/>
    <property type="evidence" value="ECO:0007669"/>
    <property type="project" value="TreeGrafter"/>
</dbReference>
<dbReference type="PANTHER" id="PTHR11735:SF11">
    <property type="entry name" value="TRNA THREONYLCARBAMOYLADENOSINE BIOSYNTHESIS PROTEIN TSAB"/>
    <property type="match status" value="1"/>
</dbReference>
<evidence type="ECO:0000259" key="1">
    <source>
        <dbReference type="Pfam" id="PF00814"/>
    </source>
</evidence>
<dbReference type="InterPro" id="IPR022496">
    <property type="entry name" value="T6A_TsaB"/>
</dbReference>
<dbReference type="InterPro" id="IPR000905">
    <property type="entry name" value="Gcp-like_dom"/>
</dbReference>
<sequence>MRNYILQIDTATEVCSVSIGTEGKLLAELTAEEKNMHASGLTVCIDRLLKSVSLDYADLSAVAVSMGPGSYTGLRIGVSTAKGLCYALDIPLLGVNTLESMYEGYIAKRAGEDNLVYIPMLDARRMEVYMAAFDEQKNCLQKTEAVIVDVNTFDVFAPKNVVLFGSGANKLQELFEGNVQVQIDREYQHSSSYLSTIAFRKFQSKEGEDLIYFEPFYLKEFVATVSKKLI</sequence>
<dbReference type="InterPro" id="IPR043129">
    <property type="entry name" value="ATPase_NBD"/>
</dbReference>
<dbReference type="Proteomes" id="UP000295292">
    <property type="component" value="Unassembled WGS sequence"/>
</dbReference>
<comment type="caution">
    <text evidence="2">The sequence shown here is derived from an EMBL/GenBank/DDBJ whole genome shotgun (WGS) entry which is preliminary data.</text>
</comment>
<dbReference type="GO" id="GO:0002949">
    <property type="term" value="P:tRNA threonylcarbamoyladenosine modification"/>
    <property type="evidence" value="ECO:0007669"/>
    <property type="project" value="InterPro"/>
</dbReference>